<dbReference type="InterPro" id="IPR011235">
    <property type="entry name" value="MepB-like"/>
</dbReference>
<keyword evidence="2" id="KW-1185">Reference proteome</keyword>
<sequence>MKSVELLDSSFGSKGLIGKERLQIESQNSEYEGCWFDLNGKTYRSRLAKKTPTKAGYFVVAWEKDRENVNQAYNFESAKDYLVINIIDNDLRGQFLFPKEILIKKGIIKTEEQKGKMGFRVYLPTEQDLNKTATQTQRWQKAYYTDVNSLN</sequence>
<dbReference type="EMBL" id="CP049886">
    <property type="protein sequence ID" value="QIL46533.1"/>
    <property type="molecule type" value="Genomic_DNA"/>
</dbReference>
<dbReference type="RefSeq" id="WP_166007921.1">
    <property type="nucleotide sequence ID" value="NZ_CP049886.1"/>
</dbReference>
<evidence type="ECO:0000313" key="1">
    <source>
        <dbReference type="EMBL" id="QIL46533.1"/>
    </source>
</evidence>
<name>A0A6G8ANN1_9ENTE</name>
<dbReference type="InterPro" id="IPR038231">
    <property type="entry name" value="MepB-like_sf"/>
</dbReference>
<dbReference type="PIRSF" id="PIRSF032285">
    <property type="entry name" value="UCP032285"/>
    <property type="match status" value="1"/>
</dbReference>
<dbReference type="KEGG" id="vah:G7081_05320"/>
<dbReference type="Proteomes" id="UP000500890">
    <property type="component" value="Chromosome"/>
</dbReference>
<dbReference type="Pfam" id="PF08877">
    <property type="entry name" value="MepB-like"/>
    <property type="match status" value="1"/>
</dbReference>
<organism evidence="1 2">
    <name type="scientific">Vagococcus coleopterorum</name>
    <dbReference type="NCBI Taxonomy" id="2714946"/>
    <lineage>
        <taxon>Bacteria</taxon>
        <taxon>Bacillati</taxon>
        <taxon>Bacillota</taxon>
        <taxon>Bacilli</taxon>
        <taxon>Lactobacillales</taxon>
        <taxon>Enterococcaceae</taxon>
        <taxon>Vagococcus</taxon>
    </lineage>
</organism>
<dbReference type="AlphaFoldDB" id="A0A6G8ANN1"/>
<evidence type="ECO:0000313" key="2">
    <source>
        <dbReference type="Proteomes" id="UP000500890"/>
    </source>
</evidence>
<accession>A0A6G8ANN1</accession>
<reference evidence="1 2" key="1">
    <citation type="submission" date="2020-03" db="EMBL/GenBank/DDBJ databases">
        <title>Vagococcus sp. nov., isolated from beetles.</title>
        <authorList>
            <person name="Hyun D.-W."/>
            <person name="Bae J.-W."/>
        </authorList>
    </citation>
    <scope>NUCLEOTIDE SEQUENCE [LARGE SCALE GENOMIC DNA]</scope>
    <source>
        <strain evidence="1 2">HDW17A</strain>
    </source>
</reference>
<gene>
    <name evidence="1" type="ORF">G7081_05320</name>
</gene>
<dbReference type="Gene3D" id="3.40.1350.140">
    <property type="entry name" value="MepB-like"/>
    <property type="match status" value="1"/>
</dbReference>
<proteinExistence type="predicted"/>
<protein>
    <submittedName>
        <fullName evidence="1">MepB family protein</fullName>
    </submittedName>
</protein>